<dbReference type="Proteomes" id="UP001303046">
    <property type="component" value="Unassembled WGS sequence"/>
</dbReference>
<accession>A0ABR1DMA0</accession>
<name>A0ABR1DMA0_NECAM</name>
<dbReference type="EMBL" id="JAVFWL010000004">
    <property type="protein sequence ID" value="KAK6751353.1"/>
    <property type="molecule type" value="Genomic_DNA"/>
</dbReference>
<reference evidence="1 2" key="1">
    <citation type="submission" date="2023-08" db="EMBL/GenBank/DDBJ databases">
        <title>A Necator americanus chromosomal reference genome.</title>
        <authorList>
            <person name="Ilik V."/>
            <person name="Petrzelkova K.J."/>
            <person name="Pardy F."/>
            <person name="Fuh T."/>
            <person name="Niatou-Singa F.S."/>
            <person name="Gouil Q."/>
            <person name="Baker L."/>
            <person name="Ritchie M.E."/>
            <person name="Jex A.R."/>
            <person name="Gazzola D."/>
            <person name="Li H."/>
            <person name="Toshio Fujiwara R."/>
            <person name="Zhan B."/>
            <person name="Aroian R.V."/>
            <person name="Pafco B."/>
            <person name="Schwarz E.M."/>
        </authorList>
    </citation>
    <scope>NUCLEOTIDE SEQUENCE [LARGE SCALE GENOMIC DNA]</scope>
    <source>
        <strain evidence="1 2">Aroian</strain>
        <tissue evidence="1">Whole animal</tissue>
    </source>
</reference>
<evidence type="ECO:0000313" key="2">
    <source>
        <dbReference type="Proteomes" id="UP001303046"/>
    </source>
</evidence>
<sequence>MLRHAKEQVTVRRSRVWATGMVIRPAQPGPSEVIAAPLPFRTSFPKVLETPLGKAMRDIKVIVARTTLHSS</sequence>
<comment type="caution">
    <text evidence="1">The sequence shown here is derived from an EMBL/GenBank/DDBJ whole genome shotgun (WGS) entry which is preliminary data.</text>
</comment>
<evidence type="ECO:0000313" key="1">
    <source>
        <dbReference type="EMBL" id="KAK6751353.1"/>
    </source>
</evidence>
<proteinExistence type="predicted"/>
<protein>
    <submittedName>
        <fullName evidence="1">Uncharacterized protein</fullName>
    </submittedName>
</protein>
<organism evidence="1 2">
    <name type="scientific">Necator americanus</name>
    <name type="common">Human hookworm</name>
    <dbReference type="NCBI Taxonomy" id="51031"/>
    <lineage>
        <taxon>Eukaryota</taxon>
        <taxon>Metazoa</taxon>
        <taxon>Ecdysozoa</taxon>
        <taxon>Nematoda</taxon>
        <taxon>Chromadorea</taxon>
        <taxon>Rhabditida</taxon>
        <taxon>Rhabditina</taxon>
        <taxon>Rhabditomorpha</taxon>
        <taxon>Strongyloidea</taxon>
        <taxon>Ancylostomatidae</taxon>
        <taxon>Bunostominae</taxon>
        <taxon>Necator</taxon>
    </lineage>
</organism>
<keyword evidence="2" id="KW-1185">Reference proteome</keyword>
<gene>
    <name evidence="1" type="primary">Necator_chrIV.g16297</name>
    <name evidence="1" type="ORF">RB195_003001</name>
</gene>